<evidence type="ECO:0000256" key="2">
    <source>
        <dbReference type="ARBA" id="ARBA00023235"/>
    </source>
</evidence>
<dbReference type="InterPro" id="IPR011060">
    <property type="entry name" value="RibuloseP-bd_barrel"/>
</dbReference>
<dbReference type="Proteomes" id="UP000229641">
    <property type="component" value="Unassembled WGS sequence"/>
</dbReference>
<organism evidence="3 4">
    <name type="scientific">Candidatus Ghiorseimicrobium undicola</name>
    <dbReference type="NCBI Taxonomy" id="1974746"/>
    <lineage>
        <taxon>Bacteria</taxon>
        <taxon>Pseudomonadati</taxon>
        <taxon>Candidatus Omnitrophota</taxon>
        <taxon>Candidatus Ghiorseimicrobium</taxon>
    </lineage>
</organism>
<dbReference type="GO" id="GO:0046872">
    <property type="term" value="F:metal ion binding"/>
    <property type="evidence" value="ECO:0007669"/>
    <property type="project" value="UniProtKB-KW"/>
</dbReference>
<accession>A0A2H0LVU4</accession>
<dbReference type="InterPro" id="IPR013785">
    <property type="entry name" value="Aldolase_TIM"/>
</dbReference>
<protein>
    <submittedName>
        <fullName evidence="3">Ribulose phosphate epimerase</fullName>
    </submittedName>
</protein>
<dbReference type="CDD" id="cd00429">
    <property type="entry name" value="RPE"/>
    <property type="match status" value="1"/>
</dbReference>
<evidence type="ECO:0000313" key="4">
    <source>
        <dbReference type="Proteomes" id="UP000229641"/>
    </source>
</evidence>
<dbReference type="AlphaFoldDB" id="A0A2H0LVU4"/>
<dbReference type="InterPro" id="IPR000056">
    <property type="entry name" value="Ribul_P_3_epim-like"/>
</dbReference>
<dbReference type="PANTHER" id="PTHR11749">
    <property type="entry name" value="RIBULOSE-5-PHOSPHATE-3-EPIMERASE"/>
    <property type="match status" value="1"/>
</dbReference>
<dbReference type="Pfam" id="PF00834">
    <property type="entry name" value="Ribul_P_3_epim"/>
    <property type="match status" value="1"/>
</dbReference>
<comment type="caution">
    <text evidence="3">The sequence shown here is derived from an EMBL/GenBank/DDBJ whole genome shotgun (WGS) entry which is preliminary data.</text>
</comment>
<dbReference type="GO" id="GO:0016857">
    <property type="term" value="F:racemase and epimerase activity, acting on carbohydrates and derivatives"/>
    <property type="evidence" value="ECO:0007669"/>
    <property type="project" value="InterPro"/>
</dbReference>
<reference evidence="3 4" key="1">
    <citation type="submission" date="2017-09" db="EMBL/GenBank/DDBJ databases">
        <title>Depth-based differentiation of microbial function through sediment-hosted aquifers and enrichment of novel symbionts in the deep terrestrial subsurface.</title>
        <authorList>
            <person name="Probst A.J."/>
            <person name="Ladd B."/>
            <person name="Jarett J.K."/>
            <person name="Geller-Mcgrath D.E."/>
            <person name="Sieber C.M."/>
            <person name="Emerson J.B."/>
            <person name="Anantharaman K."/>
            <person name="Thomas B.C."/>
            <person name="Malmstrom R."/>
            <person name="Stieglmeier M."/>
            <person name="Klingl A."/>
            <person name="Woyke T."/>
            <person name="Ryan C.M."/>
            <person name="Banfield J.F."/>
        </authorList>
    </citation>
    <scope>NUCLEOTIDE SEQUENCE [LARGE SCALE GENOMIC DNA]</scope>
    <source>
        <strain evidence="3">CG11_big_fil_rev_8_21_14_0_20_42_13</strain>
    </source>
</reference>
<gene>
    <name evidence="3" type="ORF">COV72_07945</name>
</gene>
<evidence type="ECO:0000256" key="1">
    <source>
        <dbReference type="ARBA" id="ARBA00022723"/>
    </source>
</evidence>
<dbReference type="SUPFAM" id="SSF51366">
    <property type="entry name" value="Ribulose-phoshate binding barrel"/>
    <property type="match status" value="1"/>
</dbReference>
<name>A0A2H0LVU4_9BACT</name>
<dbReference type="NCBIfam" id="NF004076">
    <property type="entry name" value="PRK05581.1-4"/>
    <property type="match status" value="1"/>
</dbReference>
<proteinExistence type="predicted"/>
<dbReference type="EMBL" id="PCWA01000097">
    <property type="protein sequence ID" value="PIQ88549.1"/>
    <property type="molecule type" value="Genomic_DNA"/>
</dbReference>
<sequence length="213" mass="23669">MNVMKIVPAILTDDAHDFQDKLSQCEKFCGLAQVDVMDGKFVPSKSVGLEVLSSIKTRLELEFHLMVDNPLEYLDAAKKSGIKRIIFHYESKFTPHDELMDKIKALDMQAGLAINPQTQISQVEHLFSGIDLLLFMAVNPGYYGSPFIPEVLDKVKRVAEKKHGFILALDGGVKESNILDIKRAGVELACVGSGIFKGDDIAENYRKLAKKLS</sequence>
<keyword evidence="1" id="KW-0479">Metal-binding</keyword>
<dbReference type="Gene3D" id="3.20.20.70">
    <property type="entry name" value="Aldolase class I"/>
    <property type="match status" value="1"/>
</dbReference>
<keyword evidence="2" id="KW-0413">Isomerase</keyword>
<evidence type="ECO:0000313" key="3">
    <source>
        <dbReference type="EMBL" id="PIQ88549.1"/>
    </source>
</evidence>
<dbReference type="GO" id="GO:0005975">
    <property type="term" value="P:carbohydrate metabolic process"/>
    <property type="evidence" value="ECO:0007669"/>
    <property type="project" value="InterPro"/>
</dbReference>